<dbReference type="Proteomes" id="UP000800040">
    <property type="component" value="Unassembled WGS sequence"/>
</dbReference>
<dbReference type="EMBL" id="ML975258">
    <property type="protein sequence ID" value="KAF1837748.1"/>
    <property type="molecule type" value="Genomic_DNA"/>
</dbReference>
<gene>
    <name evidence="2" type="ORF">BDW02DRAFT_96362</name>
</gene>
<keyword evidence="1" id="KW-0732">Signal</keyword>
<reference evidence="2" key="1">
    <citation type="submission" date="2020-01" db="EMBL/GenBank/DDBJ databases">
        <authorList>
            <consortium name="DOE Joint Genome Institute"/>
            <person name="Haridas S."/>
            <person name="Albert R."/>
            <person name="Binder M."/>
            <person name="Bloem J."/>
            <person name="Labutti K."/>
            <person name="Salamov A."/>
            <person name="Andreopoulos B."/>
            <person name="Baker S.E."/>
            <person name="Barry K."/>
            <person name="Bills G."/>
            <person name="Bluhm B.H."/>
            <person name="Cannon C."/>
            <person name="Castanera R."/>
            <person name="Culley D.E."/>
            <person name="Daum C."/>
            <person name="Ezra D."/>
            <person name="Gonzalez J.B."/>
            <person name="Henrissat B."/>
            <person name="Kuo A."/>
            <person name="Liang C."/>
            <person name="Lipzen A."/>
            <person name="Lutzoni F."/>
            <person name="Magnuson J."/>
            <person name="Mondo S."/>
            <person name="Nolan M."/>
            <person name="Ohm R."/>
            <person name="Pangilinan J."/>
            <person name="Park H.-J."/>
            <person name="Ramirez L."/>
            <person name="Alfaro M."/>
            <person name="Sun H."/>
            <person name="Tritt A."/>
            <person name="Yoshinaga Y."/>
            <person name="Zwiers L.-H."/>
            <person name="Turgeon B.G."/>
            <person name="Goodwin S.B."/>
            <person name="Spatafora J.W."/>
            <person name="Crous P.W."/>
            <person name="Grigoriev I.V."/>
        </authorList>
    </citation>
    <scope>NUCLEOTIDE SEQUENCE</scope>
    <source>
        <strain evidence="2">P77</strain>
    </source>
</reference>
<accession>A0A6A5KKW7</accession>
<sequence length="103" mass="11329">MFLNILSTLATAALFPTLMHAQSVAPDFQSGRCKFDASVYQFCDGNTLVPLLFVSPLYDDAGKDFMAGTAYIDLSRGQTLEAVVAEQDMRISFETDGVQCKKY</sequence>
<evidence type="ECO:0000256" key="1">
    <source>
        <dbReference type="SAM" id="SignalP"/>
    </source>
</evidence>
<evidence type="ECO:0000313" key="2">
    <source>
        <dbReference type="EMBL" id="KAF1837748.1"/>
    </source>
</evidence>
<protein>
    <submittedName>
        <fullName evidence="2">Uncharacterized protein</fullName>
    </submittedName>
</protein>
<name>A0A6A5KKW7_9PLEO</name>
<evidence type="ECO:0000313" key="3">
    <source>
        <dbReference type="Proteomes" id="UP000800040"/>
    </source>
</evidence>
<feature type="chain" id="PRO_5025537927" evidence="1">
    <location>
        <begin position="22"/>
        <end position="103"/>
    </location>
</feature>
<proteinExistence type="predicted"/>
<keyword evidence="3" id="KW-1185">Reference proteome</keyword>
<dbReference type="AlphaFoldDB" id="A0A6A5KKW7"/>
<organism evidence="2 3">
    <name type="scientific">Decorospora gaudefroyi</name>
    <dbReference type="NCBI Taxonomy" id="184978"/>
    <lineage>
        <taxon>Eukaryota</taxon>
        <taxon>Fungi</taxon>
        <taxon>Dikarya</taxon>
        <taxon>Ascomycota</taxon>
        <taxon>Pezizomycotina</taxon>
        <taxon>Dothideomycetes</taxon>
        <taxon>Pleosporomycetidae</taxon>
        <taxon>Pleosporales</taxon>
        <taxon>Pleosporineae</taxon>
        <taxon>Pleosporaceae</taxon>
        <taxon>Decorospora</taxon>
    </lineage>
</organism>
<feature type="signal peptide" evidence="1">
    <location>
        <begin position="1"/>
        <end position="21"/>
    </location>
</feature>